<reference evidence="3 4" key="1">
    <citation type="submission" date="2025-05" db="UniProtKB">
        <authorList>
            <consortium name="RefSeq"/>
        </authorList>
    </citation>
    <scope>IDENTIFICATION</scope>
    <source>
        <tissue evidence="3 4">Thorax and Abdomen</tissue>
    </source>
</reference>
<dbReference type="GeneID" id="107216556"/>
<organism evidence="2 3">
    <name type="scientific">Neodiprion lecontei</name>
    <name type="common">Redheaded pine sawfly</name>
    <dbReference type="NCBI Taxonomy" id="441921"/>
    <lineage>
        <taxon>Eukaryota</taxon>
        <taxon>Metazoa</taxon>
        <taxon>Ecdysozoa</taxon>
        <taxon>Arthropoda</taxon>
        <taxon>Hexapoda</taxon>
        <taxon>Insecta</taxon>
        <taxon>Pterygota</taxon>
        <taxon>Neoptera</taxon>
        <taxon>Endopterygota</taxon>
        <taxon>Hymenoptera</taxon>
        <taxon>Tenthredinoidea</taxon>
        <taxon>Diprionidae</taxon>
        <taxon>Diprioninae</taxon>
        <taxon>Neodiprion</taxon>
    </lineage>
</organism>
<dbReference type="RefSeq" id="XP_046592662.1">
    <property type="nucleotide sequence ID" value="XM_046736706.1"/>
</dbReference>
<dbReference type="KEGG" id="nlo:107216556"/>
<feature type="signal peptide" evidence="1">
    <location>
        <begin position="1"/>
        <end position="20"/>
    </location>
</feature>
<protein>
    <submittedName>
        <fullName evidence="3 4">27 kDa hemolymph protein isoform X1</fullName>
    </submittedName>
</protein>
<dbReference type="PANTHER" id="PTHR20997:SF2">
    <property type="entry name" value="EG:BACR42I17.2 PROTEIN-RELATED"/>
    <property type="match status" value="1"/>
</dbReference>
<keyword evidence="2" id="KW-1185">Reference proteome</keyword>
<feature type="chain" id="PRO_5044636853" evidence="1">
    <location>
        <begin position="21"/>
        <end position="326"/>
    </location>
</feature>
<evidence type="ECO:0000313" key="3">
    <source>
        <dbReference type="RefSeq" id="XP_015509271.2"/>
    </source>
</evidence>
<accession>A0A6J0B560</accession>
<keyword evidence="1" id="KW-0732">Signal</keyword>
<dbReference type="RefSeq" id="XP_015509278.2">
    <property type="nucleotide sequence ID" value="XM_015653792.2"/>
</dbReference>
<name>A0A6J0B560_NEOLC</name>
<dbReference type="RefSeq" id="XP_015509271.2">
    <property type="nucleotide sequence ID" value="XM_015653785.2"/>
</dbReference>
<dbReference type="AlphaFoldDB" id="A0A6J0B560"/>
<dbReference type="InterPro" id="IPR009832">
    <property type="entry name" value="DUF1397"/>
</dbReference>
<proteinExistence type="predicted"/>
<dbReference type="Pfam" id="PF07165">
    <property type="entry name" value="DUF1397"/>
    <property type="match status" value="1"/>
</dbReference>
<dbReference type="PANTHER" id="PTHR20997">
    <property type="entry name" value="EG:BACR42I17.2 PROTEIN-RELATED"/>
    <property type="match status" value="1"/>
</dbReference>
<evidence type="ECO:0000313" key="5">
    <source>
        <dbReference type="RefSeq" id="XP_046592662.1"/>
    </source>
</evidence>
<evidence type="ECO:0000313" key="4">
    <source>
        <dbReference type="RefSeq" id="XP_015509278.2"/>
    </source>
</evidence>
<dbReference type="Proteomes" id="UP000829291">
    <property type="component" value="Chromosome 4"/>
</dbReference>
<gene>
    <name evidence="3 4 5" type="primary">LOC107216556</name>
</gene>
<sequence length="326" mass="36811">MRINVLTTFLFTGILCLTFGQRNDSAASIVYRNALQVVRDVVMMVTNESMIKDLGLIKNFTKEACPTNGQTWNEEEATSSLENAQKCINDVLKSNMKTARETYKGNSLLDTAIEHYVRSYCPSRITLERCMKEYSKSFEHCVDSQQLKTIEIIGKFSTSTLEFVCENDAKMFKDLCINGGVECYNSINDTDKCWPALTTGINTLETYNFTLVWNDATCSELKSAYNCIIEKIPNCKGHQITVTFVRGVFDVYLENLGCKNSSNSSTKPIRTDAFGRPIVKEEEEKEKEEKLKLEEKKSSSSQTLPVISISALFSTAINLTIRPWNV</sequence>
<evidence type="ECO:0000313" key="2">
    <source>
        <dbReference type="Proteomes" id="UP000829291"/>
    </source>
</evidence>
<evidence type="ECO:0000256" key="1">
    <source>
        <dbReference type="SAM" id="SignalP"/>
    </source>
</evidence>